<evidence type="ECO:0000256" key="1">
    <source>
        <dbReference type="SAM" id="Coils"/>
    </source>
</evidence>
<feature type="coiled-coil region" evidence="1">
    <location>
        <begin position="343"/>
        <end position="398"/>
    </location>
</feature>
<sequence>MKFIIHEVKLWFKGENTLSKSYKLLPNKINVVTGDATTGKTSFWSIIDYCLMAGKTNIVNTINEKVSWYGIQFTINGKEISIARKAPQKDVASSEVCFNYGTLPAQPQENIQIAEIKSILDKEFGITDNLRFPYGKDLGKTSFNLSYRHFLLFNSLTEDIIGTSKTYFDTTFYGKEEYDKALNHIFDMVIGVNDMENTKAKERIKQIDSEIKRIQSLETQKGRAEKKFASDIFYLIEKLKEKGLVDYSLAIASLEDANFIINEVITNTQKTANNSQLFAEIDSLNKRRLDIKAQLTAIEKYRKEYDAYKRGLNKSADSLKPIEFLSKNLSDQLLESYETKIFIDSLEDSLKTIQNNLSKKVVEPLRVTGDAKALQEELNNVERRISQLNLIQKNYRAEGEKFIIIGEIKNAYEQILKRDKIKPIDTVRLNQLNGEKSNLENNLKDIEQVKFTMKNSLNQCIQRNYNQLSSLPAYKNYQTQFNDSEMILQLVPEGQLFPLENVGSKSNYMFMHLCFYLGLHEHMINVGQIHVPQFLFIDQPSIPYYTGTSNEKIGNDDKTKLLDAFSLLNSFISYITTEKKDSFQIFMVEHAPKEYWTENNLTNFYTVDEFINGKGLIPSDIYNE</sequence>
<evidence type="ECO:0000313" key="3">
    <source>
        <dbReference type="Proteomes" id="UP001058403"/>
    </source>
</evidence>
<dbReference type="RefSeq" id="WP_005817931.1">
    <property type="nucleotide sequence ID" value="NZ_CAXSVT010000001.1"/>
</dbReference>
<keyword evidence="1" id="KW-0175">Coiled coil</keyword>
<dbReference type="InterPro" id="IPR022205">
    <property type="entry name" value="DUF3732"/>
</dbReference>
<dbReference type="EMBL" id="CP103070">
    <property type="protein sequence ID" value="UVO88311.1"/>
    <property type="molecule type" value="Genomic_DNA"/>
</dbReference>
<accession>A0A9X9IJW2</accession>
<dbReference type="Proteomes" id="UP001058403">
    <property type="component" value="Chromosome"/>
</dbReference>
<proteinExistence type="predicted"/>
<reference evidence="2" key="1">
    <citation type="submission" date="2022-08" db="EMBL/GenBank/DDBJ databases">
        <title>Genome Sequencing of Bacteroides fragilis Group Isolates with Nanopore Technology.</title>
        <authorList>
            <person name="Tisza M.J."/>
            <person name="Smith D."/>
            <person name="Dekker J.P."/>
        </authorList>
    </citation>
    <scope>NUCLEOTIDE SEQUENCE</scope>
    <source>
        <strain evidence="2">BFG-49</strain>
    </source>
</reference>
<dbReference type="AlphaFoldDB" id="A0A9X9IJW2"/>
<dbReference type="Pfam" id="PF12532">
    <property type="entry name" value="DUF3732"/>
    <property type="match status" value="1"/>
</dbReference>
<evidence type="ECO:0000313" key="2">
    <source>
        <dbReference type="EMBL" id="UVO88311.1"/>
    </source>
</evidence>
<gene>
    <name evidence="2" type="ORF">NXW39_13075</name>
</gene>
<feature type="coiled-coil region" evidence="1">
    <location>
        <begin position="197"/>
        <end position="227"/>
    </location>
</feature>
<protein>
    <submittedName>
        <fullName evidence="2">DUF3732 domain-containing protein</fullName>
    </submittedName>
</protein>
<name>A0A9X9IJW2_BACFG</name>
<organism evidence="2 3">
    <name type="scientific">Bacteroides fragilis</name>
    <dbReference type="NCBI Taxonomy" id="817"/>
    <lineage>
        <taxon>Bacteria</taxon>
        <taxon>Pseudomonadati</taxon>
        <taxon>Bacteroidota</taxon>
        <taxon>Bacteroidia</taxon>
        <taxon>Bacteroidales</taxon>
        <taxon>Bacteroidaceae</taxon>
        <taxon>Bacteroides</taxon>
    </lineage>
</organism>